<keyword evidence="4 10" id="KW-0812">Transmembrane</keyword>
<evidence type="ECO:0000259" key="11">
    <source>
        <dbReference type="PROSITE" id="PS50271"/>
    </source>
</evidence>
<keyword evidence="6" id="KW-0915">Sodium</keyword>
<evidence type="ECO:0000256" key="6">
    <source>
        <dbReference type="ARBA" id="ARBA00023053"/>
    </source>
</evidence>
<evidence type="ECO:0000256" key="8">
    <source>
        <dbReference type="ARBA" id="ARBA00023136"/>
    </source>
</evidence>
<dbReference type="InterPro" id="IPR006153">
    <property type="entry name" value="Cation/H_exchanger_TM"/>
</dbReference>
<dbReference type="PANTHER" id="PTHR10110:SF86">
    <property type="entry name" value="SODIUM_HYDROGEN EXCHANGER 7"/>
    <property type="match status" value="1"/>
</dbReference>
<feature type="domain" description="UBP-type" evidence="11">
    <location>
        <begin position="392"/>
        <end position="476"/>
    </location>
</feature>
<evidence type="ECO:0000256" key="5">
    <source>
        <dbReference type="ARBA" id="ARBA00022989"/>
    </source>
</evidence>
<proteinExistence type="predicted"/>
<evidence type="ECO:0000256" key="3">
    <source>
        <dbReference type="ARBA" id="ARBA00022475"/>
    </source>
</evidence>
<feature type="transmembrane region" description="Helical" evidence="10">
    <location>
        <begin position="121"/>
        <end position="140"/>
    </location>
</feature>
<keyword evidence="2" id="KW-0813">Transport</keyword>
<evidence type="ECO:0000256" key="4">
    <source>
        <dbReference type="ARBA" id="ARBA00022692"/>
    </source>
</evidence>
<evidence type="ECO:0000256" key="2">
    <source>
        <dbReference type="ARBA" id="ARBA00022448"/>
    </source>
</evidence>
<evidence type="ECO:0000313" key="13">
    <source>
        <dbReference type="Proteomes" id="UP001499938"/>
    </source>
</evidence>
<keyword evidence="7" id="KW-0406">Ion transport</keyword>
<dbReference type="PROSITE" id="PS50271">
    <property type="entry name" value="ZF_UBP"/>
    <property type="match status" value="1"/>
</dbReference>
<feature type="transmembrane region" description="Helical" evidence="10">
    <location>
        <begin position="39"/>
        <end position="60"/>
    </location>
</feature>
<dbReference type="InterPro" id="IPR013083">
    <property type="entry name" value="Znf_RING/FYVE/PHD"/>
</dbReference>
<feature type="transmembrane region" description="Helical" evidence="10">
    <location>
        <begin position="230"/>
        <end position="253"/>
    </location>
</feature>
<dbReference type="InterPro" id="IPR018422">
    <property type="entry name" value="Cation/H_exchanger_CPA1"/>
</dbReference>
<dbReference type="InterPro" id="IPR001607">
    <property type="entry name" value="Znf_UBP"/>
</dbReference>
<evidence type="ECO:0000256" key="10">
    <source>
        <dbReference type="SAM" id="Phobius"/>
    </source>
</evidence>
<organism evidence="12 13">
    <name type="scientific">Nostocoides veronense</name>
    <dbReference type="NCBI Taxonomy" id="330836"/>
    <lineage>
        <taxon>Bacteria</taxon>
        <taxon>Bacillati</taxon>
        <taxon>Actinomycetota</taxon>
        <taxon>Actinomycetes</taxon>
        <taxon>Micrococcales</taxon>
        <taxon>Intrasporangiaceae</taxon>
        <taxon>Nostocoides</taxon>
    </lineage>
</organism>
<comment type="caution">
    <text evidence="12">The sequence shown here is derived from an EMBL/GenBank/DDBJ whole genome shotgun (WGS) entry which is preliminary data.</text>
</comment>
<keyword evidence="8 10" id="KW-0472">Membrane</keyword>
<dbReference type="Gene3D" id="3.30.40.10">
    <property type="entry name" value="Zinc/RING finger domain, C3HC4 (zinc finger)"/>
    <property type="match status" value="1"/>
</dbReference>
<name>A0ABN2LIE5_9MICO</name>
<keyword evidence="13" id="KW-1185">Reference proteome</keyword>
<keyword evidence="5 10" id="KW-1133">Transmembrane helix</keyword>
<dbReference type="PANTHER" id="PTHR10110">
    <property type="entry name" value="SODIUM/HYDROGEN EXCHANGER"/>
    <property type="match status" value="1"/>
</dbReference>
<reference evidence="12 13" key="1">
    <citation type="journal article" date="2019" name="Int. J. Syst. Evol. Microbiol.">
        <title>The Global Catalogue of Microorganisms (GCM) 10K type strain sequencing project: providing services to taxonomists for standard genome sequencing and annotation.</title>
        <authorList>
            <consortium name="The Broad Institute Genomics Platform"/>
            <consortium name="The Broad Institute Genome Sequencing Center for Infectious Disease"/>
            <person name="Wu L."/>
            <person name="Ma J."/>
        </authorList>
    </citation>
    <scope>NUCLEOTIDE SEQUENCE [LARGE SCALE GENOMIC DNA]</scope>
    <source>
        <strain evidence="12 13">JCM 15592</strain>
    </source>
</reference>
<evidence type="ECO:0000256" key="1">
    <source>
        <dbReference type="ARBA" id="ARBA00004651"/>
    </source>
</evidence>
<feature type="transmembrane region" description="Helical" evidence="10">
    <location>
        <begin position="160"/>
        <end position="186"/>
    </location>
</feature>
<keyword evidence="9" id="KW-0739">Sodium transport</keyword>
<evidence type="ECO:0000313" key="12">
    <source>
        <dbReference type="EMBL" id="GAA1789286.1"/>
    </source>
</evidence>
<protein>
    <submittedName>
        <fullName evidence="12">Na+/H+ antiporter</fullName>
    </submittedName>
</protein>
<gene>
    <name evidence="12" type="ORF">GCM10009811_12800</name>
</gene>
<sequence>MLNDATALVSLRTAVAAAGLAVGAGHAGEVTTMSVALDFGRAVLGGLVVGWLVFLVVAAVRRHLTETAADTALSFAVPFLAYVPAEKIHGSGVLAVVTAGLLLAHKAPVLQSASSRLSERINWASITFLLENAVFLLIGLQMQSIIARVDESELTLARGVGVGLVVLLVCLVLRPVWIFPFTLLAFRRQGGQSAEAAKVAAVSSWAGMRGVVTLAAALTLPEDTPLRPVLVLIALIVTVGTLLLQGFTLPALARSLDVRGPDPREDALVAATVVASAVGAGLRSIEADPNADPSALAAIKEQSTARVNRIWEQLGDAGSETPSEAYRRLRLQMIGAERAQLLKIRAAGEVDQHVLGQVLNAMDAEEAALTVSARRSERLRETPLRAPDQIAAACEHLSVEPRCVVPDSPEGCHECLETGMTWVHLRLCTECGQVGCCDSSPGKHATAHFHASGHPVMRSLEPGEAWRWCFVDEALG</sequence>
<comment type="subcellular location">
    <subcellularLocation>
        <location evidence="1">Cell membrane</location>
        <topology evidence="1">Multi-pass membrane protein</topology>
    </subcellularLocation>
</comment>
<keyword evidence="3" id="KW-1003">Cell membrane</keyword>
<evidence type="ECO:0000256" key="7">
    <source>
        <dbReference type="ARBA" id="ARBA00023065"/>
    </source>
</evidence>
<dbReference type="SUPFAM" id="SSF57850">
    <property type="entry name" value="RING/U-box"/>
    <property type="match status" value="1"/>
</dbReference>
<dbReference type="Pfam" id="PF02148">
    <property type="entry name" value="zf-UBP"/>
    <property type="match status" value="1"/>
</dbReference>
<dbReference type="Proteomes" id="UP001499938">
    <property type="component" value="Unassembled WGS sequence"/>
</dbReference>
<evidence type="ECO:0000256" key="9">
    <source>
        <dbReference type="ARBA" id="ARBA00023201"/>
    </source>
</evidence>
<accession>A0ABN2LIE5</accession>
<dbReference type="EMBL" id="BAAAPO010000021">
    <property type="protein sequence ID" value="GAA1789286.1"/>
    <property type="molecule type" value="Genomic_DNA"/>
</dbReference>
<dbReference type="Pfam" id="PF00999">
    <property type="entry name" value="Na_H_Exchanger"/>
    <property type="match status" value="1"/>
</dbReference>